<evidence type="ECO:0000313" key="5">
    <source>
        <dbReference type="Proteomes" id="UP000639772"/>
    </source>
</evidence>
<evidence type="ECO:0000313" key="2">
    <source>
        <dbReference type="EMBL" id="KAG0455616.1"/>
    </source>
</evidence>
<dbReference type="EMBL" id="JADCNL010000013">
    <property type="protein sequence ID" value="KAG0455616.1"/>
    <property type="molecule type" value="Genomic_DNA"/>
</dbReference>
<proteinExistence type="predicted"/>
<keyword evidence="4" id="KW-1185">Reference proteome</keyword>
<sequence>MGNCQAAEAETVLIQHPGGRMERIYWPMNASQVMTSNPGHYVAIIITSHPGPPGGTAPVKHLKLLRPDDTLQIGHVYRLVSFEEVLREFSSKKRVKLSRFLNAEKKNGTNQSIFGADESSPSVTEVEGGGKRSEEATPVAPRRGQWRPTLQSIAEDVGS</sequence>
<dbReference type="PANTHER" id="PTHR33413:SF1">
    <property type="entry name" value="EXPRESSED PROTEIN"/>
    <property type="match status" value="1"/>
</dbReference>
<comment type="caution">
    <text evidence="2">The sequence shown here is derived from an EMBL/GenBank/DDBJ whole genome shotgun (WGS) entry which is preliminary data.</text>
</comment>
<dbReference type="Proteomes" id="UP000639772">
    <property type="component" value="Chromosome 13"/>
</dbReference>
<protein>
    <submittedName>
        <fullName evidence="2">Uncharacterized protein</fullName>
    </submittedName>
</protein>
<dbReference type="OrthoDB" id="747498at2759"/>
<evidence type="ECO:0000256" key="1">
    <source>
        <dbReference type="SAM" id="MobiDB-lite"/>
    </source>
</evidence>
<feature type="compositionally biased region" description="Polar residues" evidence="1">
    <location>
        <begin position="108"/>
        <end position="123"/>
    </location>
</feature>
<dbReference type="PANTHER" id="PTHR33413">
    <property type="entry name" value="EXPRESSED PROTEIN"/>
    <property type="match status" value="1"/>
</dbReference>
<dbReference type="InterPro" id="IPR025322">
    <property type="entry name" value="PADRE_dom"/>
</dbReference>
<feature type="region of interest" description="Disordered" evidence="1">
    <location>
        <begin position="108"/>
        <end position="159"/>
    </location>
</feature>
<gene>
    <name evidence="3" type="ORF">HPP92_024614</name>
    <name evidence="2" type="ORF">HPP92_024908</name>
</gene>
<accession>A0A835PKI7</accession>
<evidence type="ECO:0000313" key="3">
    <source>
        <dbReference type="EMBL" id="KAG0456826.1"/>
    </source>
</evidence>
<organism evidence="2 4">
    <name type="scientific">Vanilla planifolia</name>
    <name type="common">Vanilla</name>
    <dbReference type="NCBI Taxonomy" id="51239"/>
    <lineage>
        <taxon>Eukaryota</taxon>
        <taxon>Viridiplantae</taxon>
        <taxon>Streptophyta</taxon>
        <taxon>Embryophyta</taxon>
        <taxon>Tracheophyta</taxon>
        <taxon>Spermatophyta</taxon>
        <taxon>Magnoliopsida</taxon>
        <taxon>Liliopsida</taxon>
        <taxon>Asparagales</taxon>
        <taxon>Orchidaceae</taxon>
        <taxon>Vanilloideae</taxon>
        <taxon>Vanilleae</taxon>
        <taxon>Vanilla</taxon>
    </lineage>
</organism>
<evidence type="ECO:0000313" key="4">
    <source>
        <dbReference type="Proteomes" id="UP000636800"/>
    </source>
</evidence>
<dbReference type="EMBL" id="JADCNM010000013">
    <property type="protein sequence ID" value="KAG0456826.1"/>
    <property type="molecule type" value="Genomic_DNA"/>
</dbReference>
<name>A0A835PKI7_VANPL</name>
<dbReference type="AlphaFoldDB" id="A0A835PKI7"/>
<reference evidence="4 5" key="1">
    <citation type="journal article" date="2020" name="Nat. Food">
        <title>A phased Vanilla planifolia genome enables genetic improvement of flavour and production.</title>
        <authorList>
            <person name="Hasing T."/>
            <person name="Tang H."/>
            <person name="Brym M."/>
            <person name="Khazi F."/>
            <person name="Huang T."/>
            <person name="Chambers A.H."/>
        </authorList>
    </citation>
    <scope>NUCLEOTIDE SEQUENCE [LARGE SCALE GENOMIC DNA]</scope>
    <source>
        <tissue evidence="2">Leaf</tissue>
    </source>
</reference>
<dbReference type="Proteomes" id="UP000636800">
    <property type="component" value="Chromosome 13"/>
</dbReference>
<dbReference type="Pfam" id="PF14009">
    <property type="entry name" value="PADRE"/>
    <property type="match status" value="1"/>
</dbReference>